<name>A0A562IPE1_9ACTN</name>
<comment type="caution">
    <text evidence="1">The sequence shown here is derived from an EMBL/GenBank/DDBJ whole genome shotgun (WGS) entry which is preliminary data.</text>
</comment>
<evidence type="ECO:0000313" key="2">
    <source>
        <dbReference type="Proteomes" id="UP000321490"/>
    </source>
</evidence>
<keyword evidence="2" id="KW-1185">Reference proteome</keyword>
<sequence length="301" mass="32175">MLTATSSSQGVAAVDNDVMTALAEKLVNTAVLTRPSVEWQAALRQVLKDAPLDTQQRWIEYVRGRLVSDRNRWSCVTCRLNAPLGLIFASDESGTCPTCSGDKELPVGVLGSPRLDQCRAAQVAPLERGDDCAGRLNAGFGPILDFSDQVDVVDPYAVTDALRNPAASGLARFVQRAAAGGVTRLFVHTGVGGSHNKKVLPASDLASELGQLASNVLDGLPMEVHISVLNSQERAKHMHDRFVGMSWGSRGKLSWALGKGLGQFNGSRASRAYAVARQSDGAVARIVTDLRVFSTLGMRVY</sequence>
<dbReference type="EMBL" id="VLKF01000001">
    <property type="protein sequence ID" value="TWH72595.1"/>
    <property type="molecule type" value="Genomic_DNA"/>
</dbReference>
<evidence type="ECO:0000313" key="1">
    <source>
        <dbReference type="EMBL" id="TWH72595.1"/>
    </source>
</evidence>
<accession>A0A562IPE1</accession>
<protein>
    <submittedName>
        <fullName evidence="1">Uncharacterized protein</fullName>
    </submittedName>
</protein>
<reference evidence="1 2" key="1">
    <citation type="submission" date="2019-07" db="EMBL/GenBank/DDBJ databases">
        <title>R&amp;d 2014.</title>
        <authorList>
            <person name="Klenk H.-P."/>
        </authorList>
    </citation>
    <scope>NUCLEOTIDE SEQUENCE [LARGE SCALE GENOMIC DNA]</scope>
    <source>
        <strain evidence="1 2">DSM 45764</strain>
    </source>
</reference>
<dbReference type="Proteomes" id="UP000321490">
    <property type="component" value="Unassembled WGS sequence"/>
</dbReference>
<dbReference type="AlphaFoldDB" id="A0A562IPE1"/>
<organism evidence="1 2">
    <name type="scientific">Modestobacter roseus</name>
    <dbReference type="NCBI Taxonomy" id="1181884"/>
    <lineage>
        <taxon>Bacteria</taxon>
        <taxon>Bacillati</taxon>
        <taxon>Actinomycetota</taxon>
        <taxon>Actinomycetes</taxon>
        <taxon>Geodermatophilales</taxon>
        <taxon>Geodermatophilaceae</taxon>
        <taxon>Modestobacter</taxon>
    </lineage>
</organism>
<gene>
    <name evidence="1" type="ORF">JD78_01111</name>
</gene>
<proteinExistence type="predicted"/>